<name>A0A1L7H861_MODMO</name>
<keyword evidence="6 9" id="KW-1133">Transmembrane helix</keyword>
<feature type="signal peptide" evidence="10">
    <location>
        <begin position="1"/>
        <end position="21"/>
    </location>
</feature>
<dbReference type="PANTHER" id="PTHR11058">
    <property type="entry name" value="NADH-UBIQUINONE OXIDOREDUCTASE CHAIN 3"/>
    <property type="match status" value="1"/>
</dbReference>
<evidence type="ECO:0000256" key="10">
    <source>
        <dbReference type="SAM" id="SignalP"/>
    </source>
</evidence>
<dbReference type="InterPro" id="IPR038430">
    <property type="entry name" value="NDAH_ubi_oxred_su3_sf"/>
</dbReference>
<keyword evidence="5 9" id="KW-0812">Transmembrane</keyword>
<organism evidence="11">
    <name type="scientific">Modiolus modiolus</name>
    <name type="common">Northern horsemussel</name>
    <name type="synonym">Mytilus modiolus</name>
    <dbReference type="NCBI Taxonomy" id="40256"/>
    <lineage>
        <taxon>Eukaryota</taxon>
        <taxon>Metazoa</taxon>
        <taxon>Spiralia</taxon>
        <taxon>Lophotrochozoa</taxon>
        <taxon>Mollusca</taxon>
        <taxon>Bivalvia</taxon>
        <taxon>Autobranchia</taxon>
        <taxon>Pteriomorphia</taxon>
        <taxon>Mytilida</taxon>
        <taxon>Mytiloidea</taxon>
        <taxon>Mytilidae</taxon>
        <taxon>Modiolinae</taxon>
        <taxon>Modiolus</taxon>
    </lineage>
</organism>
<dbReference type="PROSITE" id="PS51257">
    <property type="entry name" value="PROKAR_LIPOPROTEIN"/>
    <property type="match status" value="1"/>
</dbReference>
<proteinExistence type="inferred from homology"/>
<evidence type="ECO:0000256" key="1">
    <source>
        <dbReference type="ARBA" id="ARBA00004370"/>
    </source>
</evidence>
<keyword evidence="9" id="KW-0679">Respiratory chain</keyword>
<keyword evidence="9 11" id="KW-0496">Mitochondrion</keyword>
<dbReference type="InterPro" id="IPR000440">
    <property type="entry name" value="NADH_UbQ/plastoQ_OxRdtase_su3"/>
</dbReference>
<protein>
    <recommendedName>
        <fullName evidence="3 9">NADH-ubiquinone oxidoreductase chain 3</fullName>
        <ecNumber evidence="9">7.1.1.2</ecNumber>
    </recommendedName>
</protein>
<dbReference type="GO" id="GO:0008137">
    <property type="term" value="F:NADH dehydrogenase (ubiquinone) activity"/>
    <property type="evidence" value="ECO:0007669"/>
    <property type="project" value="UniProtKB-UniRule"/>
</dbReference>
<evidence type="ECO:0000313" key="11">
    <source>
        <dbReference type="EMBL" id="APU51258.1"/>
    </source>
</evidence>
<dbReference type="AlphaFoldDB" id="A0A1L7H861"/>
<evidence type="ECO:0000256" key="3">
    <source>
        <dbReference type="ARBA" id="ARBA00021007"/>
    </source>
</evidence>
<geneLocation type="mitochondrion" evidence="11"/>
<keyword evidence="9" id="KW-0249">Electron transport</keyword>
<keyword evidence="4 9" id="KW-0813">Transport</keyword>
<reference evidence="11" key="1">
    <citation type="journal article" date="2017" name="Gene">
        <title>Sequence motifs associated with paternal transmission of mitochondrial DNA in the horse mussel, Modiolus modiolus (Bivalvia: Mytilidae).</title>
        <authorList>
            <person name="Robicheau B.M."/>
            <person name="Breton S."/>
            <person name="Stewart D.T."/>
        </authorList>
    </citation>
    <scope>NUCLEOTIDE SEQUENCE</scope>
    <source>
        <tissue evidence="11">Gonad</tissue>
    </source>
</reference>
<dbReference type="EMBL" id="KX821782">
    <property type="protein sequence ID" value="APU51258.1"/>
    <property type="molecule type" value="Genomic_DNA"/>
</dbReference>
<evidence type="ECO:0000256" key="5">
    <source>
        <dbReference type="ARBA" id="ARBA00022692"/>
    </source>
</evidence>
<comment type="subcellular location">
    <subcellularLocation>
        <location evidence="1">Membrane</location>
    </subcellularLocation>
    <subcellularLocation>
        <location evidence="9">Mitochondrion membrane</location>
        <topology evidence="9">Multi-pass membrane protein</topology>
    </subcellularLocation>
</comment>
<gene>
    <name evidence="11" type="primary">nad3</name>
</gene>
<evidence type="ECO:0000256" key="9">
    <source>
        <dbReference type="RuleBase" id="RU003640"/>
    </source>
</evidence>
<evidence type="ECO:0000256" key="6">
    <source>
        <dbReference type="ARBA" id="ARBA00022989"/>
    </source>
</evidence>
<accession>A0A1L7H861</accession>
<feature type="transmembrane region" description="Helical" evidence="9">
    <location>
        <begin position="66"/>
        <end position="92"/>
    </location>
</feature>
<dbReference type="RefSeq" id="YP_009344598.1">
    <property type="nucleotide sequence ID" value="NC_033537.1"/>
</dbReference>
<sequence length="132" mass="14599">MNKVDLGLLCIWFMNVAVSCCGSSNSNSLYFTFLGLWLAMGDSSSREKSSCYECGFEPIRTARSSFSLRFFLLGVLFVVFDVEIVMMVPILFGVSVGGSASSVVCLVLFIIVLVVGCLYERRDGSMDWIKEL</sequence>
<dbReference type="Gene3D" id="1.20.58.1610">
    <property type="entry name" value="NADH:ubiquinone/plastoquinone oxidoreductase, chain 3"/>
    <property type="match status" value="1"/>
</dbReference>
<dbReference type="GO" id="GO:0030964">
    <property type="term" value="C:NADH dehydrogenase complex"/>
    <property type="evidence" value="ECO:0007669"/>
    <property type="project" value="TreeGrafter"/>
</dbReference>
<feature type="transmembrane region" description="Helical" evidence="9">
    <location>
        <begin position="98"/>
        <end position="119"/>
    </location>
</feature>
<keyword evidence="9" id="KW-0520">NAD</keyword>
<comment type="function">
    <text evidence="9">Core subunit of the mitochondrial membrane respiratory chain NADH dehydrogenase (Complex I) which catalyzes electron transfer from NADH through the respiratory chain, using ubiquinone as an electron acceptor. Essential for the catalytic activity of complex I.</text>
</comment>
<keyword evidence="9" id="KW-1278">Translocase</keyword>
<keyword evidence="10" id="KW-0732">Signal</keyword>
<evidence type="ECO:0000256" key="7">
    <source>
        <dbReference type="ARBA" id="ARBA00023136"/>
    </source>
</evidence>
<dbReference type="PANTHER" id="PTHR11058:SF9">
    <property type="entry name" value="NADH-UBIQUINONE OXIDOREDUCTASE CHAIN 3"/>
    <property type="match status" value="1"/>
</dbReference>
<dbReference type="Pfam" id="PF00507">
    <property type="entry name" value="Oxidored_q4"/>
    <property type="match status" value="1"/>
</dbReference>
<keyword evidence="9" id="KW-0830">Ubiquinone</keyword>
<keyword evidence="7 9" id="KW-0472">Membrane</keyword>
<evidence type="ECO:0000256" key="2">
    <source>
        <dbReference type="ARBA" id="ARBA00008472"/>
    </source>
</evidence>
<comment type="catalytic activity">
    <reaction evidence="8 9">
        <text>a ubiquinone + NADH + 5 H(+)(in) = a ubiquinol + NAD(+) + 4 H(+)(out)</text>
        <dbReference type="Rhea" id="RHEA:29091"/>
        <dbReference type="Rhea" id="RHEA-COMP:9565"/>
        <dbReference type="Rhea" id="RHEA-COMP:9566"/>
        <dbReference type="ChEBI" id="CHEBI:15378"/>
        <dbReference type="ChEBI" id="CHEBI:16389"/>
        <dbReference type="ChEBI" id="CHEBI:17976"/>
        <dbReference type="ChEBI" id="CHEBI:57540"/>
        <dbReference type="ChEBI" id="CHEBI:57945"/>
        <dbReference type="EC" id="7.1.1.2"/>
    </reaction>
</comment>
<comment type="similarity">
    <text evidence="2 9">Belongs to the complex I subunit 3 family.</text>
</comment>
<dbReference type="EC" id="7.1.1.2" evidence="9"/>
<feature type="chain" id="PRO_5012815079" description="NADH-ubiquinone oxidoreductase chain 3" evidence="10">
    <location>
        <begin position="22"/>
        <end position="132"/>
    </location>
</feature>
<evidence type="ECO:0000256" key="8">
    <source>
        <dbReference type="ARBA" id="ARBA00049551"/>
    </source>
</evidence>
<evidence type="ECO:0000256" key="4">
    <source>
        <dbReference type="ARBA" id="ARBA00022448"/>
    </source>
</evidence>
<dbReference type="GO" id="GO:0031966">
    <property type="term" value="C:mitochondrial membrane"/>
    <property type="evidence" value="ECO:0007669"/>
    <property type="project" value="UniProtKB-SubCell"/>
</dbReference>